<evidence type="ECO:0000256" key="6">
    <source>
        <dbReference type="ARBA" id="ARBA00031012"/>
    </source>
</evidence>
<name>A0A7D7F8C7_9VIRU</name>
<dbReference type="GO" id="GO:0039694">
    <property type="term" value="P:viral RNA genome replication"/>
    <property type="evidence" value="ECO:0007669"/>
    <property type="project" value="InterPro"/>
</dbReference>
<evidence type="ECO:0000313" key="8">
    <source>
        <dbReference type="EMBL" id="QMP82215.1"/>
    </source>
</evidence>
<organism evidence="8">
    <name type="scientific">Plecopteran hanta-related virus OKIAV215</name>
    <dbReference type="NCBI Taxonomy" id="2746359"/>
    <lineage>
        <taxon>Viruses</taxon>
        <taxon>Riboviria</taxon>
        <taxon>Orthornavirae</taxon>
        <taxon>Negarnaviricota</taxon>
        <taxon>Polyploviricotina</taxon>
        <taxon>Bunyaviricetes</taxon>
        <taxon>Elliovirales</taxon>
        <taxon>Hantaviridae</taxon>
    </lineage>
</organism>
<feature type="domain" description="RdRp catalytic" evidence="7">
    <location>
        <begin position="1215"/>
        <end position="1404"/>
    </location>
</feature>
<keyword evidence="8" id="KW-0548">Nucleotidyltransferase</keyword>
<evidence type="ECO:0000256" key="5">
    <source>
        <dbReference type="ARBA" id="ARBA00030436"/>
    </source>
</evidence>
<proteinExistence type="predicted"/>
<evidence type="ECO:0000256" key="3">
    <source>
        <dbReference type="ARBA" id="ARBA00022679"/>
    </source>
</evidence>
<sequence>MSDVSLIDFTRRNLPLISIDVYDDFSQEFVRRSKDNLSYNKTPDFIYITITVQGVIFNLKDYLSSGLHYDRSHLITFHVCDFTCSRAPMMGVKAKTAKYQPFEEFLPNYIQYEYTTVCLILRQDLKVECFPKNNYFNCCYNIMPIKNSALTLMLLESTFCHRYKDNLEFRQLIHSDKRLNRNYCDQELGFSLTPAEITEVLTDETLIKFLNSHKSSDKSLFLELMNNYTVCDTVNSDQAKLDDIEARLDEITKDSIQEILIKSKGVKDCFTKPTEELIANSLIALKKKCKNLFEETEEPKVLIHVPYVERDSKFWKDENLANNGTTKFNTTKLKFFSKQFNSINSEIISSDLNILKKLLDCCSYTKEDLIALESQSSRLTPEGAVQTQEEIINYHKQKAKTYDLNGNSISPESENLLHKDYSNYIGKGGNKFKRRKLAKSYTDIETKITDYVKVNKNSTLVWRKRTEKDYRKFLLKVKSGFKKDNPNNTKKNFNQNVKSLPFWNAEFVKNSVDSFKTKIKQLIKFFKNPEFTYRTDFYQDLKEIVTEDELPVLSGLDQWGRDIESFFENLLYVSRFGNKGHRFIHGTNMNILGLTYPSDSILKGSTEVPYILIIFVKKGNFFHSMGQKFEKYECVDGNLYISSGKRASRAILNSNITTKSRFDLFRTSLKSIHSKFATYQPEPEIFDFQLVLQFLMSGNTNLNNSAYFDNLRYIVNNTMADFSALNIFIEGSLTLPCKNELHIFLFWLTEELLPKLNKQMETVRVSKPILDEEGILHEEFHKVTDAKVSSFLNPEMTFTNPYGLSTEVTACFHLTDKGLHAKHHNAISIHKTPLEIEDDLINKKAIDSIVADVNDDIQRHQFVPKIMIATTNLNNQASTQTAEELRTPLFEREYFEDNPLTCPQFTNTRSLLNKVSMKSITDRFLPLLDNTTDMLSKIYNLSSEEHPMFINSLNQISKIIKNKKIPLSQRKKEVKELRKKSRFQLGTKSAVWDLIKFDWKLCITTLKGDEEDLDNPLFELNTKDEFIFRSSPILTEVIKYLESNKEDAEKITISTMGKKLIMDKNEKFYFAVRKKGQRTKVDREIYVFTLSAKTGMYIIEHTYKQLCIALPFERISEPGENKTLSMIDQVTRMTKWISKKQSIKEDFIKELQGLVFDLGLIEFAEMIGKLELMFEKYNLSNVWFDLFKRGALGTEKRWFNLNIEGRIKLLENLIIYINLNLNTKVMHVNLDMTKWSAKDNLLKFFWVIACCKTLAPGEKWFMIKVLCKHFRKLFFLDPNTIRTCKRSCNALDEEGIDYDCIFKKVTDGFSKLLTPITFSWLMGQLNYLSSFVHSGAMSLVEKCIADIHESANMHVSVNIHSDDNQTTIAFFSITSYENHVSQTMKIINCVLNCMTLEVSIKKSYVSRILKEFISQYNVAGEQLYPFVKLIMSIINGLPYLTIKDDLSAGLSQCSEALRKGASPESIEIAIKNLTNHVKRVYGVSKLRHENVFASSLDIREEYLPMSLGNTDIKDHSVFALCGPKSIDLMTLITLLQGTGCTPFIPPKSLPKNRESLRALKLFYILDLLGEELQESNDPDSTRSFNPFRFVKLGVRNLKAKDPFSSNIDIAERRAERDSLVISRPSIQFLKPKNYKEIIDYYKCLYLNDSFRSGLSNNSQVEMMLYRIGNKHNGLFSFKQDITNQTLKESKVFRKTVDNLDKDRFTAGEISTILNLMMESELTIDQITHLYNKYIRTSTLFQSAWSISKNCINEGFTMLEKLTPKAEMQSTDDSFTKNPLAILLAKFFDEENYVKDGFKLKYPEFEQIDFINLLKSFPIPFSNLKYRVDTNPAKYNFAREMFKTIKSSHRLNLLLKKREDDPDIVIRNLINNVINDTLLEKTLEMNVEGSSKDIEFVKSSLDVILNDEDLNLKLKKISNIQGTTKQRYHYIPVSTYPDVVGIIKGYKSSFGVVNSRQPIITCNLSKKLIGVLRNLSLDVNEHNELRQACFELSNLYSLILNLGASEDQVREILSKFNYSGVTLITMLQDFHKLRFSCQSRIIVPLAFYNSSHIAELIKISGIDQKVWVEENDEEHSNFQVIISSFNMVVEAAGSYKKVKKLVVYIPTELDFDSQRLTDVLIRLAGDLIYRNPSKGKFQDLKKILNYNNQIYNHNYLATHTLRGNFKAINPKNKEKYLTEYNSVAGSEWIVGIPEEIKKTIGVYSISEDKSSIQGSIQGKSTFITHKDFISMGLTSFQHYENESIGWINLDQCISTDFWKIVLDGDWTHSTFDNICLIANKSDMIFFVVDKFAKLLIKIATEKNLSEFLQNYKSLIESNRINQTIATLDSSIQKKDLSNLDLMWEKKRIRHSTEQEESDNFYAESYYANVTTDDLGAAYETLESKLNKIEKIRSRFLQLSPPSSFVECAVMSRLKIIHDDDFECYVLNLCAFLLLSSKPNLMYQNACFEKSPMTLFSIMETNLIFSFIGQHSPTIAKSIQDLHHLEQSLLLDMANDSFQSLVTGNTIIYMVFKKMNKLINNLREFVKAGLDIRAQLRSNFSMRARPRTVKYMQKKEMNAEECLKRVINPIDDSTQGLFDKKAFSHLSDAGKLNLYNAGIGPFSRSDSLVSLDGRDSTRRASTVDDDPALPFDFNESFDSELMMEVETEIGIVNKIQNEPPVIDLDDMDLVPDSQDYDFDLGD</sequence>
<reference evidence="8" key="1">
    <citation type="journal article" date="2019" name="PLoS Pathog.">
        <title>Re-assessing the diversity of negative strand RNA viruses in insects.</title>
        <authorList>
            <person name="Kafer S."/>
            <person name="Paraskevopoulou S."/>
            <person name="Zirkel F."/>
            <person name="Wieseke N."/>
            <person name="Donath A."/>
            <person name="Petersen M."/>
            <person name="Jones T.C."/>
            <person name="Liu S."/>
            <person name="Zhou X."/>
            <person name="Middendorf M."/>
            <person name="Junglen S."/>
            <person name="Misof B."/>
            <person name="Drosten C."/>
        </authorList>
    </citation>
    <scope>NUCLEOTIDE SEQUENCE</scope>
    <source>
        <strain evidence="8">OKIAV215</strain>
    </source>
</reference>
<accession>A0A7D7F8C7</accession>
<keyword evidence="3" id="KW-0808">Transferase</keyword>
<dbReference type="PROSITE" id="PS50525">
    <property type="entry name" value="RDRP_SSRNA_NEG_SEG"/>
    <property type="match status" value="1"/>
</dbReference>
<dbReference type="EMBL" id="MT153434">
    <property type="protein sequence ID" value="QMP82215.1"/>
    <property type="molecule type" value="Viral_cRNA"/>
</dbReference>
<dbReference type="EC" id="2.7.7.48" evidence="1"/>
<dbReference type="InterPro" id="IPR007322">
    <property type="entry name" value="RNA_pol_bunyavir"/>
</dbReference>
<evidence type="ECO:0000259" key="7">
    <source>
        <dbReference type="PROSITE" id="PS50525"/>
    </source>
</evidence>
<dbReference type="InterPro" id="IPR007099">
    <property type="entry name" value="RNA-dir_pol_NSvirus"/>
</dbReference>
<dbReference type="GO" id="GO:0006351">
    <property type="term" value="P:DNA-templated transcription"/>
    <property type="evidence" value="ECO:0007669"/>
    <property type="project" value="InterPro"/>
</dbReference>
<keyword evidence="8" id="KW-0696">RNA-directed RNA polymerase</keyword>
<protein>
    <recommendedName>
        <fullName evidence="2">RNA-directed RNA polymerase L</fullName>
        <ecNumber evidence="1">2.7.7.48</ecNumber>
    </recommendedName>
    <alternativeName>
        <fullName evidence="4">Large structural protein</fullName>
    </alternativeName>
    <alternativeName>
        <fullName evidence="6">Replicase</fullName>
    </alternativeName>
    <alternativeName>
        <fullName evidence="5">Transcriptase</fullName>
    </alternativeName>
</protein>
<dbReference type="Pfam" id="PF04196">
    <property type="entry name" value="Bunya_RdRp"/>
    <property type="match status" value="1"/>
</dbReference>
<evidence type="ECO:0000256" key="1">
    <source>
        <dbReference type="ARBA" id="ARBA00012494"/>
    </source>
</evidence>
<evidence type="ECO:0000256" key="4">
    <source>
        <dbReference type="ARBA" id="ARBA00030285"/>
    </source>
</evidence>
<reference evidence="8" key="2">
    <citation type="submission" date="2020-03" db="EMBL/GenBank/DDBJ databases">
        <authorList>
            <person name="Kafer S."/>
            <person name="Paraskevopoulou S."/>
            <person name="Zirkel F."/>
            <person name="Wieseke N."/>
            <person name="Donath A."/>
            <person name="Petersen M."/>
            <person name="Jones T.C."/>
            <person name="Liu S."/>
            <person name="Zhou X."/>
            <person name="Middendorf M."/>
            <person name="Junglen S."/>
            <person name="Misof B."/>
            <person name="Drosten C."/>
        </authorList>
    </citation>
    <scope>NUCLEOTIDE SEQUENCE</scope>
    <source>
        <strain evidence="8">OKIAV215</strain>
    </source>
</reference>
<evidence type="ECO:0000256" key="2">
    <source>
        <dbReference type="ARBA" id="ARBA00018602"/>
    </source>
</evidence>
<dbReference type="GO" id="GO:0003968">
    <property type="term" value="F:RNA-directed RNA polymerase activity"/>
    <property type="evidence" value="ECO:0007669"/>
    <property type="project" value="UniProtKB-KW"/>
</dbReference>